<sequence length="233" mass="25400">MGIQRQPAIASSCPLFLDALRSLAHHCLVRVSEGQSAKREEQCPLGSGLAPIAITLAKAGAAAGETVSWKLKLLMQKQRGWILLRPLASNIRTGRFNRGPRERLRERCRACPHPRKPHPVGLLPRGSTSRQADEKRRVKARKKPLNWTGARGALVAATGGRITFRQEQQTTGDAMQYDGPDGWALPSPSSWLASLLTLLSALACSAVSHPALLTSNVPAEQNFRMKNSTLDSF</sequence>
<feature type="region of interest" description="Disordered" evidence="1">
    <location>
        <begin position="111"/>
        <end position="142"/>
    </location>
</feature>
<evidence type="ECO:0000313" key="3">
    <source>
        <dbReference type="Proteomes" id="UP001066276"/>
    </source>
</evidence>
<organism evidence="2 3">
    <name type="scientific">Pleurodeles waltl</name>
    <name type="common">Iberian ribbed newt</name>
    <dbReference type="NCBI Taxonomy" id="8319"/>
    <lineage>
        <taxon>Eukaryota</taxon>
        <taxon>Metazoa</taxon>
        <taxon>Chordata</taxon>
        <taxon>Craniata</taxon>
        <taxon>Vertebrata</taxon>
        <taxon>Euteleostomi</taxon>
        <taxon>Amphibia</taxon>
        <taxon>Batrachia</taxon>
        <taxon>Caudata</taxon>
        <taxon>Salamandroidea</taxon>
        <taxon>Salamandridae</taxon>
        <taxon>Pleurodelinae</taxon>
        <taxon>Pleurodeles</taxon>
    </lineage>
</organism>
<dbReference type="AlphaFoldDB" id="A0AAV7TLY0"/>
<evidence type="ECO:0000313" key="2">
    <source>
        <dbReference type="EMBL" id="KAJ1177276.1"/>
    </source>
</evidence>
<protein>
    <submittedName>
        <fullName evidence="2">Uncharacterized protein</fullName>
    </submittedName>
</protein>
<keyword evidence="3" id="KW-1185">Reference proteome</keyword>
<evidence type="ECO:0000256" key="1">
    <source>
        <dbReference type="SAM" id="MobiDB-lite"/>
    </source>
</evidence>
<accession>A0AAV7TLY0</accession>
<comment type="caution">
    <text evidence="2">The sequence shown here is derived from an EMBL/GenBank/DDBJ whole genome shotgun (WGS) entry which is preliminary data.</text>
</comment>
<dbReference type="Proteomes" id="UP001066276">
    <property type="component" value="Chromosome 3_2"/>
</dbReference>
<name>A0AAV7TLY0_PLEWA</name>
<gene>
    <name evidence="2" type="ORF">NDU88_002537</name>
</gene>
<dbReference type="EMBL" id="JANPWB010000006">
    <property type="protein sequence ID" value="KAJ1177276.1"/>
    <property type="molecule type" value="Genomic_DNA"/>
</dbReference>
<reference evidence="2" key="1">
    <citation type="journal article" date="2022" name="bioRxiv">
        <title>Sequencing and chromosome-scale assembly of the giantPleurodeles waltlgenome.</title>
        <authorList>
            <person name="Brown T."/>
            <person name="Elewa A."/>
            <person name="Iarovenko S."/>
            <person name="Subramanian E."/>
            <person name="Araus A.J."/>
            <person name="Petzold A."/>
            <person name="Susuki M."/>
            <person name="Suzuki K.-i.T."/>
            <person name="Hayashi T."/>
            <person name="Toyoda A."/>
            <person name="Oliveira C."/>
            <person name="Osipova E."/>
            <person name="Leigh N.D."/>
            <person name="Simon A."/>
            <person name="Yun M.H."/>
        </authorList>
    </citation>
    <scope>NUCLEOTIDE SEQUENCE</scope>
    <source>
        <strain evidence="2">20211129_DDA</strain>
        <tissue evidence="2">Liver</tissue>
    </source>
</reference>
<proteinExistence type="predicted"/>